<sequence length="173" mass="20326">MFFELEDNTYSKNLEVDPNINILDEFENTLQGYRELSDNMSVSADYFEDMLSDDENHKYDEFSNEAYADLMILVTKYKLSNAGGNAIISFFNKYSNHSKSPLPKNIKQGKLFMNNMKSNLSYKKTKVLDYDNTEYFLYHMPLMSCIQNILEISDISQTFALEYEELYKTTKVY</sequence>
<name>A0A8H4ERL4_GIGMA</name>
<protein>
    <submittedName>
        <fullName evidence="1">Zn-finger domain-containing protein</fullName>
    </submittedName>
</protein>
<reference evidence="1 2" key="1">
    <citation type="journal article" date="2019" name="Environ. Microbiol.">
        <title>At the nexus of three kingdoms: the genome of the mycorrhizal fungus Gigaspora margarita provides insights into plant, endobacterial and fungal interactions.</title>
        <authorList>
            <person name="Venice F."/>
            <person name="Ghignone S."/>
            <person name="Salvioli di Fossalunga A."/>
            <person name="Amselem J."/>
            <person name="Novero M."/>
            <person name="Xianan X."/>
            <person name="Sedzielewska Toro K."/>
            <person name="Morin E."/>
            <person name="Lipzen A."/>
            <person name="Grigoriev I.V."/>
            <person name="Henrissat B."/>
            <person name="Martin F.M."/>
            <person name="Bonfante P."/>
        </authorList>
    </citation>
    <scope>NUCLEOTIDE SEQUENCE [LARGE SCALE GENOMIC DNA]</scope>
    <source>
        <strain evidence="1 2">BEG34</strain>
    </source>
</reference>
<accession>A0A8H4ERL4</accession>
<evidence type="ECO:0000313" key="2">
    <source>
        <dbReference type="Proteomes" id="UP000439903"/>
    </source>
</evidence>
<dbReference type="Proteomes" id="UP000439903">
    <property type="component" value="Unassembled WGS sequence"/>
</dbReference>
<keyword evidence="2" id="KW-1185">Reference proteome</keyword>
<evidence type="ECO:0000313" key="1">
    <source>
        <dbReference type="EMBL" id="KAF0541696.1"/>
    </source>
</evidence>
<organism evidence="1 2">
    <name type="scientific">Gigaspora margarita</name>
    <dbReference type="NCBI Taxonomy" id="4874"/>
    <lineage>
        <taxon>Eukaryota</taxon>
        <taxon>Fungi</taxon>
        <taxon>Fungi incertae sedis</taxon>
        <taxon>Mucoromycota</taxon>
        <taxon>Glomeromycotina</taxon>
        <taxon>Glomeromycetes</taxon>
        <taxon>Diversisporales</taxon>
        <taxon>Gigasporaceae</taxon>
        <taxon>Gigaspora</taxon>
    </lineage>
</organism>
<dbReference type="EMBL" id="WTPW01000150">
    <property type="protein sequence ID" value="KAF0541696.1"/>
    <property type="molecule type" value="Genomic_DNA"/>
</dbReference>
<proteinExistence type="predicted"/>
<dbReference type="AlphaFoldDB" id="A0A8H4ERL4"/>
<comment type="caution">
    <text evidence="1">The sequence shown here is derived from an EMBL/GenBank/DDBJ whole genome shotgun (WGS) entry which is preliminary data.</text>
</comment>
<gene>
    <name evidence="1" type="ORF">F8M41_005186</name>
</gene>